<dbReference type="Pfam" id="PF00459">
    <property type="entry name" value="Inositol_P"/>
    <property type="match status" value="1"/>
</dbReference>
<dbReference type="Gene3D" id="3.40.190.80">
    <property type="match status" value="1"/>
</dbReference>
<dbReference type="PROSITE" id="PS00629">
    <property type="entry name" value="IMP_1"/>
    <property type="match status" value="1"/>
</dbReference>
<accession>A0ABZ2N9A3</accession>
<comment type="catalytic activity">
    <reaction evidence="1">
        <text>a myo-inositol phosphate + H2O = myo-inositol + phosphate</text>
        <dbReference type="Rhea" id="RHEA:24056"/>
        <dbReference type="ChEBI" id="CHEBI:15377"/>
        <dbReference type="ChEBI" id="CHEBI:17268"/>
        <dbReference type="ChEBI" id="CHEBI:43474"/>
        <dbReference type="ChEBI" id="CHEBI:84139"/>
        <dbReference type="EC" id="3.1.3.25"/>
    </reaction>
</comment>
<dbReference type="InterPro" id="IPR020550">
    <property type="entry name" value="Inositol_monophosphatase_CS"/>
</dbReference>
<protein>
    <recommendedName>
        <fullName evidence="4">inositol-phosphate phosphatase</fullName>
        <ecNumber evidence="4">3.1.3.25</ecNumber>
    </recommendedName>
</protein>
<dbReference type="EC" id="3.1.3.25" evidence="4"/>
<dbReference type="InterPro" id="IPR020583">
    <property type="entry name" value="Inositol_monoP_metal-BS"/>
</dbReference>
<evidence type="ECO:0000256" key="4">
    <source>
        <dbReference type="ARBA" id="ARBA00013106"/>
    </source>
</evidence>
<dbReference type="Gene3D" id="3.30.540.10">
    <property type="entry name" value="Fructose-1,6-Bisphosphatase, subunit A, domain 1"/>
    <property type="match status" value="1"/>
</dbReference>
<dbReference type="PANTHER" id="PTHR20854">
    <property type="entry name" value="INOSITOL MONOPHOSPHATASE"/>
    <property type="match status" value="1"/>
</dbReference>
<organism evidence="8 9">
    <name type="scientific">Bacillus kandeliae</name>
    <dbReference type="NCBI Taxonomy" id="3129297"/>
    <lineage>
        <taxon>Bacteria</taxon>
        <taxon>Bacillati</taxon>
        <taxon>Bacillota</taxon>
        <taxon>Bacilli</taxon>
        <taxon>Bacillales</taxon>
        <taxon>Bacillaceae</taxon>
        <taxon>Bacillus</taxon>
    </lineage>
</organism>
<dbReference type="PANTHER" id="PTHR20854:SF4">
    <property type="entry name" value="INOSITOL-1-MONOPHOSPHATASE-RELATED"/>
    <property type="match status" value="1"/>
</dbReference>
<evidence type="ECO:0000256" key="5">
    <source>
        <dbReference type="ARBA" id="ARBA00022723"/>
    </source>
</evidence>
<evidence type="ECO:0000256" key="3">
    <source>
        <dbReference type="ARBA" id="ARBA00005152"/>
    </source>
</evidence>
<comment type="pathway">
    <text evidence="3">Polyol metabolism; myo-inositol biosynthesis; myo-inositol from D-glucose 6-phosphate: step 2/2.</text>
</comment>
<gene>
    <name evidence="8" type="ORF">WDJ61_06140</name>
</gene>
<dbReference type="PRINTS" id="PR00377">
    <property type="entry name" value="IMPHPHTASES"/>
</dbReference>
<evidence type="ECO:0000256" key="2">
    <source>
        <dbReference type="ARBA" id="ARBA00001946"/>
    </source>
</evidence>
<dbReference type="SUPFAM" id="SSF56655">
    <property type="entry name" value="Carbohydrate phosphatase"/>
    <property type="match status" value="1"/>
</dbReference>
<keyword evidence="9" id="KW-1185">Reference proteome</keyword>
<proteinExistence type="predicted"/>
<dbReference type="EMBL" id="CP147404">
    <property type="protein sequence ID" value="WXB94206.1"/>
    <property type="molecule type" value="Genomic_DNA"/>
</dbReference>
<dbReference type="PROSITE" id="PS00630">
    <property type="entry name" value="IMP_2"/>
    <property type="match status" value="1"/>
</dbReference>
<evidence type="ECO:0000313" key="8">
    <source>
        <dbReference type="EMBL" id="WXB94206.1"/>
    </source>
</evidence>
<dbReference type="RefSeq" id="WP_338753846.1">
    <property type="nucleotide sequence ID" value="NZ_CP147404.1"/>
</dbReference>
<dbReference type="InterPro" id="IPR020552">
    <property type="entry name" value="Inositol_monoPase_Li-sen"/>
</dbReference>
<sequence>MANWTEIDRHAKLWIADAGESIRRSFKHSLSIQTKSNPNDLVTNMDKETEKYFISNIRDTYPDHSILGEEGNGDQLNSLDGTVWIIDPIDGTTNFIHQQRNFVISIGIYENGVGRLGYIYDVTHDELYFAEKGKGAYMNEVKLPPLEKVPVHQSLIAVNATWLVKNTYFDQHKLVSLATAVRGTRSYGSAALELAYVASGRIDSYLTMRLSPWDFAAGKIIVEEVGGVVTTLLGEELDMLSVNSVFAGEVNLHSEILDQFLLPTK</sequence>
<dbReference type="CDD" id="cd01637">
    <property type="entry name" value="IMPase_like"/>
    <property type="match status" value="1"/>
</dbReference>
<keyword evidence="6" id="KW-0378">Hydrolase</keyword>
<reference evidence="8 9" key="1">
    <citation type="submission" date="2024-02" db="EMBL/GenBank/DDBJ databases">
        <title>Seven novel Bacillus-like species.</title>
        <authorList>
            <person name="Liu G."/>
        </authorList>
    </citation>
    <scope>NUCLEOTIDE SEQUENCE [LARGE SCALE GENOMIC DNA]</scope>
    <source>
        <strain evidence="8 9">FJAT-52991</strain>
    </source>
</reference>
<comment type="cofactor">
    <cofactor evidence="2">
        <name>Mg(2+)</name>
        <dbReference type="ChEBI" id="CHEBI:18420"/>
    </cofactor>
</comment>
<keyword evidence="5" id="KW-0479">Metal-binding</keyword>
<name>A0ABZ2N9A3_9BACI</name>
<keyword evidence="7" id="KW-0460">Magnesium</keyword>
<dbReference type="InterPro" id="IPR000760">
    <property type="entry name" value="Inositol_monophosphatase-like"/>
</dbReference>
<dbReference type="PRINTS" id="PR00378">
    <property type="entry name" value="LIIMPHPHTASE"/>
</dbReference>
<evidence type="ECO:0000256" key="1">
    <source>
        <dbReference type="ARBA" id="ARBA00001033"/>
    </source>
</evidence>
<dbReference type="Proteomes" id="UP001387364">
    <property type="component" value="Chromosome"/>
</dbReference>
<evidence type="ECO:0000256" key="7">
    <source>
        <dbReference type="ARBA" id="ARBA00022842"/>
    </source>
</evidence>
<evidence type="ECO:0000313" key="9">
    <source>
        <dbReference type="Proteomes" id="UP001387364"/>
    </source>
</evidence>
<evidence type="ECO:0000256" key="6">
    <source>
        <dbReference type="ARBA" id="ARBA00022801"/>
    </source>
</evidence>